<evidence type="ECO:0000256" key="4">
    <source>
        <dbReference type="ARBA" id="ARBA00022692"/>
    </source>
</evidence>
<feature type="transmembrane region" description="Helical" evidence="8">
    <location>
        <begin position="168"/>
        <end position="192"/>
    </location>
</feature>
<gene>
    <name evidence="12" type="ORF">KP79_PYT23880</name>
</gene>
<keyword evidence="13" id="KW-1185">Reference proteome</keyword>
<feature type="transmembrane region" description="Helical" evidence="8">
    <location>
        <begin position="204"/>
        <end position="231"/>
    </location>
</feature>
<dbReference type="GO" id="GO:0016323">
    <property type="term" value="C:basolateral plasma membrane"/>
    <property type="evidence" value="ECO:0007669"/>
    <property type="project" value="TreeGrafter"/>
</dbReference>
<evidence type="ECO:0000256" key="5">
    <source>
        <dbReference type="ARBA" id="ARBA00022989"/>
    </source>
</evidence>
<protein>
    <recommendedName>
        <fullName evidence="8">Solute carrier organic anion transporter family member</fullName>
    </recommendedName>
</protein>
<dbReference type="Pfam" id="PF03137">
    <property type="entry name" value="OATP"/>
    <property type="match status" value="1"/>
</dbReference>
<comment type="similarity">
    <text evidence="2 8">Belongs to the organo anion transporter (TC 2.A.60) family.</text>
</comment>
<feature type="transmembrane region" description="Helical" evidence="8">
    <location>
        <begin position="395"/>
        <end position="415"/>
    </location>
</feature>
<dbReference type="InterPro" id="IPR020846">
    <property type="entry name" value="MFS_dom"/>
</dbReference>
<feature type="transmembrane region" description="Helical" evidence="8">
    <location>
        <begin position="87"/>
        <end position="104"/>
    </location>
</feature>
<dbReference type="SUPFAM" id="SSF100895">
    <property type="entry name" value="Kazal-type serine protease inhibitors"/>
    <property type="match status" value="1"/>
</dbReference>
<keyword evidence="8" id="KW-0813">Transport</keyword>
<evidence type="ECO:0000259" key="11">
    <source>
        <dbReference type="PROSITE" id="PS51465"/>
    </source>
</evidence>
<dbReference type="AlphaFoldDB" id="A0A210Q3Z8"/>
<feature type="compositionally biased region" description="Basic and acidic residues" evidence="9">
    <location>
        <begin position="7"/>
        <end position="20"/>
    </location>
</feature>
<evidence type="ECO:0000259" key="10">
    <source>
        <dbReference type="PROSITE" id="PS50850"/>
    </source>
</evidence>
<dbReference type="Gene3D" id="1.20.1250.20">
    <property type="entry name" value="MFS general substrate transporter like domains"/>
    <property type="match status" value="1"/>
</dbReference>
<feature type="domain" description="Kazal-like" evidence="11">
    <location>
        <begin position="442"/>
        <end position="497"/>
    </location>
</feature>
<dbReference type="InterPro" id="IPR036058">
    <property type="entry name" value="Kazal_dom_sf"/>
</dbReference>
<reference evidence="12 13" key="1">
    <citation type="journal article" date="2017" name="Nat. Ecol. Evol.">
        <title>Scallop genome provides insights into evolution of bilaterian karyotype and development.</title>
        <authorList>
            <person name="Wang S."/>
            <person name="Zhang J."/>
            <person name="Jiao W."/>
            <person name="Li J."/>
            <person name="Xun X."/>
            <person name="Sun Y."/>
            <person name="Guo X."/>
            <person name="Huan P."/>
            <person name="Dong B."/>
            <person name="Zhang L."/>
            <person name="Hu X."/>
            <person name="Sun X."/>
            <person name="Wang J."/>
            <person name="Zhao C."/>
            <person name="Wang Y."/>
            <person name="Wang D."/>
            <person name="Huang X."/>
            <person name="Wang R."/>
            <person name="Lv J."/>
            <person name="Li Y."/>
            <person name="Zhang Z."/>
            <person name="Liu B."/>
            <person name="Lu W."/>
            <person name="Hui Y."/>
            <person name="Liang J."/>
            <person name="Zhou Z."/>
            <person name="Hou R."/>
            <person name="Li X."/>
            <person name="Liu Y."/>
            <person name="Li H."/>
            <person name="Ning X."/>
            <person name="Lin Y."/>
            <person name="Zhao L."/>
            <person name="Xing Q."/>
            <person name="Dou J."/>
            <person name="Li Y."/>
            <person name="Mao J."/>
            <person name="Guo H."/>
            <person name="Dou H."/>
            <person name="Li T."/>
            <person name="Mu C."/>
            <person name="Jiang W."/>
            <person name="Fu Q."/>
            <person name="Fu X."/>
            <person name="Miao Y."/>
            <person name="Liu J."/>
            <person name="Yu Q."/>
            <person name="Li R."/>
            <person name="Liao H."/>
            <person name="Li X."/>
            <person name="Kong Y."/>
            <person name="Jiang Z."/>
            <person name="Chourrout D."/>
            <person name="Li R."/>
            <person name="Bao Z."/>
        </authorList>
    </citation>
    <scope>NUCLEOTIDE SEQUENCE [LARGE SCALE GENOMIC DNA]</scope>
    <source>
        <strain evidence="12 13">PY_sf001</strain>
    </source>
</reference>
<sequence>MSVTSDGEGRTDSQGEPRTKEDAACGWGFITPALCQRFRTSRWLLFVLCCACFVQNMAISGFVNVIISSIERRYDLTSAESGLVASAYDISSAILILPVSYFGGLGSKPRYISVGFLLFGLSCILFTFPHYLSGLYDYGTDNGGLCLPGSSAPSSCDGQIISLSNYKYMFYVTMILMGAGCTPLYTLVPAFLEESVSVRSASLYLGIYYGCSILGPALGFVVGGLLLNIYVDFNVVDMDSVTIDSTSSRFVGAWWVGFLVCGVLSVIMSIPLAGFPAALPSSTKYTAERHTEVYKNKKVTQNDATRTVRLTKIWKSLKTLLTNPTYMFLNLASATDGILLVGLSTFMPKFTEAQFGLPSSTAALYVGAVVVPGGAGGTLLGGYLIKRFDLRIKKILQICMALIIGSLVFGLVFIMSCPSISFAGVNILYGSTDIKSTSFLGSFQTDTCHANCGCSQSEFSPVCGQDGVTYYSPCYAGCQRMVMVGSDMQYFNCTCVGNNMTEYDAVLHKCESDCNLPLFMVVFFGIVLLTFVSSIPYLTATIRCVPPDERAFAIGIQLSFTKFLGYIPGPILFGWLIDLSCLVWNSKCGVDGSCFFYDNKQMSNNILAIILAGKAVTTLWTVFAYLCYIRGPKNEKKEHQCNDQHGSQFSSQETFISVISNQCVSTAQPSSATDLQNEQDSYEPTKSEPNGMESSKRESLPTEQTSTESPKKELSPTRSITTEL</sequence>
<keyword evidence="7" id="KW-1015">Disulfide bond</keyword>
<keyword evidence="8" id="KW-0406">Ion transport</keyword>
<keyword evidence="3" id="KW-1003">Cell membrane</keyword>
<feature type="transmembrane region" description="Helical" evidence="8">
    <location>
        <begin position="325"/>
        <end position="347"/>
    </location>
</feature>
<dbReference type="Gene3D" id="3.30.60.30">
    <property type="match status" value="1"/>
</dbReference>
<feature type="compositionally biased region" description="Polar residues" evidence="9">
    <location>
        <begin position="669"/>
        <end position="688"/>
    </location>
</feature>
<dbReference type="InterPro" id="IPR004156">
    <property type="entry name" value="OATP"/>
</dbReference>
<evidence type="ECO:0000256" key="9">
    <source>
        <dbReference type="SAM" id="MobiDB-lite"/>
    </source>
</evidence>
<dbReference type="GO" id="GO:0015347">
    <property type="term" value="F:sodium-independent organic anion transmembrane transporter activity"/>
    <property type="evidence" value="ECO:0007669"/>
    <property type="project" value="TreeGrafter"/>
</dbReference>
<evidence type="ECO:0000256" key="8">
    <source>
        <dbReference type="RuleBase" id="RU362056"/>
    </source>
</evidence>
<organism evidence="12 13">
    <name type="scientific">Mizuhopecten yessoensis</name>
    <name type="common">Japanese scallop</name>
    <name type="synonym">Patinopecten yessoensis</name>
    <dbReference type="NCBI Taxonomy" id="6573"/>
    <lineage>
        <taxon>Eukaryota</taxon>
        <taxon>Metazoa</taxon>
        <taxon>Spiralia</taxon>
        <taxon>Lophotrochozoa</taxon>
        <taxon>Mollusca</taxon>
        <taxon>Bivalvia</taxon>
        <taxon>Autobranchia</taxon>
        <taxon>Pteriomorphia</taxon>
        <taxon>Pectinida</taxon>
        <taxon>Pectinoidea</taxon>
        <taxon>Pectinidae</taxon>
        <taxon>Mizuhopecten</taxon>
    </lineage>
</organism>
<evidence type="ECO:0000256" key="3">
    <source>
        <dbReference type="ARBA" id="ARBA00022475"/>
    </source>
</evidence>
<feature type="transmembrane region" description="Helical" evidence="8">
    <location>
        <begin position="551"/>
        <end position="577"/>
    </location>
</feature>
<dbReference type="PANTHER" id="PTHR11388">
    <property type="entry name" value="ORGANIC ANION TRANSPORTER"/>
    <property type="match status" value="1"/>
</dbReference>
<dbReference type="NCBIfam" id="TIGR00805">
    <property type="entry name" value="oat"/>
    <property type="match status" value="1"/>
</dbReference>
<feature type="region of interest" description="Disordered" evidence="9">
    <location>
        <begin position="1"/>
        <end position="20"/>
    </location>
</feature>
<name>A0A210Q3Z8_MIZYE</name>
<comment type="subcellular location">
    <subcellularLocation>
        <location evidence="1 8">Cell membrane</location>
        <topology evidence="1 8">Multi-pass membrane protein</topology>
    </subcellularLocation>
</comment>
<dbReference type="InterPro" id="IPR036259">
    <property type="entry name" value="MFS_trans_sf"/>
</dbReference>
<keyword evidence="4 8" id="KW-0812">Transmembrane</keyword>
<feature type="transmembrane region" description="Helical" evidence="8">
    <location>
        <begin position="43"/>
        <end position="67"/>
    </location>
</feature>
<feature type="domain" description="Major facilitator superfamily (MFS) profile" evidence="10">
    <location>
        <begin position="44"/>
        <end position="630"/>
    </location>
</feature>
<evidence type="ECO:0000256" key="1">
    <source>
        <dbReference type="ARBA" id="ARBA00004651"/>
    </source>
</evidence>
<dbReference type="InterPro" id="IPR002350">
    <property type="entry name" value="Kazal_dom"/>
</dbReference>
<keyword evidence="6 8" id="KW-0472">Membrane</keyword>
<dbReference type="PROSITE" id="PS51465">
    <property type="entry name" value="KAZAL_2"/>
    <property type="match status" value="1"/>
</dbReference>
<feature type="transmembrane region" description="Helical" evidence="8">
    <location>
        <begin position="362"/>
        <end position="383"/>
    </location>
</feature>
<feature type="transmembrane region" description="Helical" evidence="8">
    <location>
        <begin position="516"/>
        <end position="539"/>
    </location>
</feature>
<dbReference type="SUPFAM" id="SSF103473">
    <property type="entry name" value="MFS general substrate transporter"/>
    <property type="match status" value="1"/>
</dbReference>
<dbReference type="EMBL" id="NEDP02005094">
    <property type="protein sequence ID" value="OWF43468.1"/>
    <property type="molecule type" value="Genomic_DNA"/>
</dbReference>
<evidence type="ECO:0000313" key="12">
    <source>
        <dbReference type="EMBL" id="OWF43468.1"/>
    </source>
</evidence>
<evidence type="ECO:0000313" key="13">
    <source>
        <dbReference type="Proteomes" id="UP000242188"/>
    </source>
</evidence>
<feature type="transmembrane region" description="Helical" evidence="8">
    <location>
        <begin position="606"/>
        <end position="628"/>
    </location>
</feature>
<evidence type="ECO:0000256" key="2">
    <source>
        <dbReference type="ARBA" id="ARBA00009657"/>
    </source>
</evidence>
<dbReference type="PANTHER" id="PTHR11388:SF100">
    <property type="entry name" value="SOLUTE CARRIER ORGANIC ANION TRANSPORTER FAMILY MEMBER 4A1"/>
    <property type="match status" value="1"/>
</dbReference>
<dbReference type="PROSITE" id="PS50850">
    <property type="entry name" value="MFS"/>
    <property type="match status" value="1"/>
</dbReference>
<evidence type="ECO:0000256" key="7">
    <source>
        <dbReference type="ARBA" id="ARBA00023157"/>
    </source>
</evidence>
<feature type="region of interest" description="Disordered" evidence="9">
    <location>
        <begin position="669"/>
        <end position="724"/>
    </location>
</feature>
<dbReference type="Proteomes" id="UP000242188">
    <property type="component" value="Unassembled WGS sequence"/>
</dbReference>
<feature type="transmembrane region" description="Helical" evidence="8">
    <location>
        <begin position="251"/>
        <end position="279"/>
    </location>
</feature>
<keyword evidence="5 8" id="KW-1133">Transmembrane helix</keyword>
<comment type="caution">
    <text evidence="12">The sequence shown here is derived from an EMBL/GenBank/DDBJ whole genome shotgun (WGS) entry which is preliminary data.</text>
</comment>
<accession>A0A210Q3Z8</accession>
<dbReference type="OrthoDB" id="5062115at2759"/>
<dbReference type="GO" id="GO:0006811">
    <property type="term" value="P:monoatomic ion transport"/>
    <property type="evidence" value="ECO:0007669"/>
    <property type="project" value="UniProtKB-KW"/>
</dbReference>
<evidence type="ECO:0000256" key="6">
    <source>
        <dbReference type="ARBA" id="ARBA00023136"/>
    </source>
</evidence>
<proteinExistence type="inferred from homology"/>
<feature type="transmembrane region" description="Helical" evidence="8">
    <location>
        <begin position="111"/>
        <end position="132"/>
    </location>
</feature>
<dbReference type="GO" id="GO:0043252">
    <property type="term" value="P:sodium-independent organic anion transport"/>
    <property type="evidence" value="ECO:0007669"/>
    <property type="project" value="TreeGrafter"/>
</dbReference>
<dbReference type="Pfam" id="PF07648">
    <property type="entry name" value="Kazal_2"/>
    <property type="match status" value="1"/>
</dbReference>